<proteinExistence type="inferred from homology"/>
<comment type="similarity">
    <text evidence="2">Belongs to the major facilitator superfamily. Monocarboxylate porter (TC 2.A.1.13) family.</text>
</comment>
<feature type="transmembrane region" description="Helical" evidence="4">
    <location>
        <begin position="67"/>
        <end position="88"/>
    </location>
</feature>
<evidence type="ECO:0000256" key="2">
    <source>
        <dbReference type="ARBA" id="ARBA00006727"/>
    </source>
</evidence>
<dbReference type="Proteomes" id="UP001143548">
    <property type="component" value="Unassembled WGS sequence"/>
</dbReference>
<dbReference type="GO" id="GO:0022857">
    <property type="term" value="F:transmembrane transporter activity"/>
    <property type="evidence" value="ECO:0007669"/>
    <property type="project" value="InterPro"/>
</dbReference>
<dbReference type="GO" id="GO:0016020">
    <property type="term" value="C:membrane"/>
    <property type="evidence" value="ECO:0007669"/>
    <property type="project" value="UniProtKB-SubCell"/>
</dbReference>
<evidence type="ECO:0000313" key="6">
    <source>
        <dbReference type="Proteomes" id="UP001143548"/>
    </source>
</evidence>
<evidence type="ECO:0008006" key="7">
    <source>
        <dbReference type="Google" id="ProtNLM"/>
    </source>
</evidence>
<name>A0A9W5YIP5_9EURO</name>
<feature type="transmembrane region" description="Helical" evidence="4">
    <location>
        <begin position="327"/>
        <end position="347"/>
    </location>
</feature>
<dbReference type="Pfam" id="PF07690">
    <property type="entry name" value="MFS_1"/>
    <property type="match status" value="1"/>
</dbReference>
<evidence type="ECO:0000256" key="1">
    <source>
        <dbReference type="ARBA" id="ARBA00004141"/>
    </source>
</evidence>
<feature type="transmembrane region" description="Helical" evidence="4">
    <location>
        <begin position="353"/>
        <end position="371"/>
    </location>
</feature>
<feature type="transmembrane region" description="Helical" evidence="4">
    <location>
        <begin position="418"/>
        <end position="438"/>
    </location>
</feature>
<evidence type="ECO:0000313" key="5">
    <source>
        <dbReference type="EMBL" id="GKZ17804.1"/>
    </source>
</evidence>
<evidence type="ECO:0000256" key="3">
    <source>
        <dbReference type="SAM" id="MobiDB-lite"/>
    </source>
</evidence>
<gene>
    <name evidence="5" type="ORF">AbraCBS73388_010124</name>
</gene>
<feature type="transmembrane region" description="Helical" evidence="4">
    <location>
        <begin position="100"/>
        <end position="118"/>
    </location>
</feature>
<feature type="region of interest" description="Disordered" evidence="3">
    <location>
        <begin position="35"/>
        <end position="55"/>
    </location>
</feature>
<comment type="caution">
    <text evidence="5">The sequence shown here is derived from an EMBL/GenBank/DDBJ whole genome shotgun (WGS) entry which is preliminary data.</text>
</comment>
<keyword evidence="4" id="KW-0472">Membrane</keyword>
<feature type="transmembrane region" description="Helical" evidence="4">
    <location>
        <begin position="130"/>
        <end position="150"/>
    </location>
</feature>
<feature type="transmembrane region" description="Helical" evidence="4">
    <location>
        <begin position="187"/>
        <end position="207"/>
    </location>
</feature>
<feature type="transmembrane region" description="Helical" evidence="4">
    <location>
        <begin position="219"/>
        <end position="239"/>
    </location>
</feature>
<organism evidence="5 6">
    <name type="scientific">Aspergillus brasiliensis</name>
    <dbReference type="NCBI Taxonomy" id="319629"/>
    <lineage>
        <taxon>Eukaryota</taxon>
        <taxon>Fungi</taxon>
        <taxon>Dikarya</taxon>
        <taxon>Ascomycota</taxon>
        <taxon>Pezizomycotina</taxon>
        <taxon>Eurotiomycetes</taxon>
        <taxon>Eurotiomycetidae</taxon>
        <taxon>Eurotiales</taxon>
        <taxon>Aspergillaceae</taxon>
        <taxon>Aspergillus</taxon>
        <taxon>Aspergillus subgen. Circumdati</taxon>
    </lineage>
</organism>
<dbReference type="Gene3D" id="1.20.1250.20">
    <property type="entry name" value="MFS general substrate transporter like domains"/>
    <property type="match status" value="1"/>
</dbReference>
<evidence type="ECO:0000256" key="4">
    <source>
        <dbReference type="SAM" id="Phobius"/>
    </source>
</evidence>
<dbReference type="EMBL" id="BROQ01000007">
    <property type="protein sequence ID" value="GKZ17804.1"/>
    <property type="molecule type" value="Genomic_DNA"/>
</dbReference>
<feature type="transmembrane region" description="Helical" evidence="4">
    <location>
        <begin position="260"/>
        <end position="281"/>
    </location>
</feature>
<keyword evidence="4" id="KW-1133">Transmembrane helix</keyword>
<reference evidence="5" key="1">
    <citation type="submission" date="2022-07" db="EMBL/GenBank/DDBJ databases">
        <title>Taxonomy of Aspergillus series Nigri: significant species reduction supported by multi-species coalescent approaches.</title>
        <authorList>
            <person name="Bian C."/>
            <person name="Kusuya Y."/>
            <person name="Sklenar F."/>
            <person name="D'hooge E."/>
            <person name="Yaguchi T."/>
            <person name="Takahashi H."/>
            <person name="Hubka V."/>
        </authorList>
    </citation>
    <scope>NUCLEOTIDE SEQUENCE</scope>
    <source>
        <strain evidence="5">CBS 733.88</strain>
    </source>
</reference>
<dbReference type="PANTHER" id="PTHR11360:SF130">
    <property type="entry name" value="MAJOR FACILITATOR SUPERFAMILY (MFS) PROFILE DOMAIN-CONTAINING PROTEIN-RELATED"/>
    <property type="match status" value="1"/>
</dbReference>
<sequence>MYQAKLMHYYTANAVKDTSGATPALLLAKPNMTEKSSDDVSQVQIPLSPPPVKPPPDGGLKAWTQSVMGHLVCFNTWGYLASFGVFQSYYQNALGVSESAISWVGSIQIFLIFFVGTFSGRALDAGQFRLVFCAGVLLQVLGVFMTSLATRYWQLILAQGLCTGLGSGLQFCPTMGLVATYFDQRRVFAVAFALVGSGTGGMVFPGLVKGLLPTLGFGWTMRVVGFVMLATSLPAIALLQTRLPPRKSGPLVELAAFREPVYTLFIVGIWLNFWGMYFAVYYLGAFGRTVIGFSYSESTNLIIVLNGAAVLGRLVPAYLASFHLGPLNTIIPLAVAAGVLMLCWAAVHSSAGLYVFAVLYGFCANGLQGMWPPTLSSLITDLSRAGTRIGMGFTIVSFACLTGPPLGGALVAKAHGYIGAQMWAGVAILLGALVLLGARTAKVGWRVPVKV</sequence>
<dbReference type="InterPro" id="IPR050327">
    <property type="entry name" value="Proton-linked_MCT"/>
</dbReference>
<protein>
    <recommendedName>
        <fullName evidence="7">Major facilitator superfamily (MFS) profile domain-containing protein</fullName>
    </recommendedName>
</protein>
<comment type="subcellular location">
    <subcellularLocation>
        <location evidence="1">Membrane</location>
        <topology evidence="1">Multi-pass membrane protein</topology>
    </subcellularLocation>
</comment>
<dbReference type="InterPro" id="IPR011701">
    <property type="entry name" value="MFS"/>
</dbReference>
<feature type="transmembrane region" description="Helical" evidence="4">
    <location>
        <begin position="156"/>
        <end position="180"/>
    </location>
</feature>
<keyword evidence="4" id="KW-0812">Transmembrane</keyword>
<dbReference type="PANTHER" id="PTHR11360">
    <property type="entry name" value="MONOCARBOXYLATE TRANSPORTER"/>
    <property type="match status" value="1"/>
</dbReference>
<accession>A0A9W5YIP5</accession>
<feature type="transmembrane region" description="Helical" evidence="4">
    <location>
        <begin position="392"/>
        <end position="412"/>
    </location>
</feature>
<dbReference type="AlphaFoldDB" id="A0A9W5YIP5"/>
<dbReference type="InterPro" id="IPR036259">
    <property type="entry name" value="MFS_trans_sf"/>
</dbReference>
<dbReference type="SUPFAM" id="SSF103473">
    <property type="entry name" value="MFS general substrate transporter"/>
    <property type="match status" value="1"/>
</dbReference>